<feature type="transmembrane region" description="Helical" evidence="1">
    <location>
        <begin position="12"/>
        <end position="31"/>
    </location>
</feature>
<sequence>MLLNAVILQNMIAYSILSLIVGGITAVLSYFHLKLAVIIYFSGIVIGFINLYTMFVKDTNGWGDLTGFMSYLAWLFIGFISGLMVQFVLYLYKKVKQK</sequence>
<keyword evidence="3" id="KW-1185">Reference proteome</keyword>
<accession>A0A6P1TNJ5</accession>
<dbReference type="Proteomes" id="UP000464314">
    <property type="component" value="Chromosome"/>
</dbReference>
<proteinExistence type="predicted"/>
<dbReference type="AlphaFoldDB" id="A0A6P1TNJ5"/>
<feature type="transmembrane region" description="Helical" evidence="1">
    <location>
        <begin position="38"/>
        <end position="56"/>
    </location>
</feature>
<dbReference type="RefSeq" id="WP_161838587.1">
    <property type="nucleotide sequence ID" value="NZ_CP048000.1"/>
</dbReference>
<dbReference type="EMBL" id="CP048000">
    <property type="protein sequence ID" value="QHQ61762.1"/>
    <property type="molecule type" value="Genomic_DNA"/>
</dbReference>
<keyword evidence="1" id="KW-0812">Transmembrane</keyword>
<keyword evidence="1" id="KW-1133">Transmembrane helix</keyword>
<keyword evidence="1" id="KW-0472">Membrane</keyword>
<name>A0A6P1TNJ5_9FIRM</name>
<evidence type="ECO:0000256" key="1">
    <source>
        <dbReference type="SAM" id="Phobius"/>
    </source>
</evidence>
<protein>
    <recommendedName>
        <fullName evidence="4">Permease</fullName>
    </recommendedName>
</protein>
<organism evidence="2 3">
    <name type="scientific">Anaerocolumna sedimenticola</name>
    <dbReference type="NCBI Taxonomy" id="2696063"/>
    <lineage>
        <taxon>Bacteria</taxon>
        <taxon>Bacillati</taxon>
        <taxon>Bacillota</taxon>
        <taxon>Clostridia</taxon>
        <taxon>Lachnospirales</taxon>
        <taxon>Lachnospiraceae</taxon>
        <taxon>Anaerocolumna</taxon>
    </lineage>
</organism>
<gene>
    <name evidence="2" type="ORF">Ana3638_14055</name>
</gene>
<evidence type="ECO:0000313" key="2">
    <source>
        <dbReference type="EMBL" id="QHQ61762.1"/>
    </source>
</evidence>
<evidence type="ECO:0008006" key="4">
    <source>
        <dbReference type="Google" id="ProtNLM"/>
    </source>
</evidence>
<evidence type="ECO:0000313" key="3">
    <source>
        <dbReference type="Proteomes" id="UP000464314"/>
    </source>
</evidence>
<dbReference type="KEGG" id="anr:Ana3638_14055"/>
<feature type="transmembrane region" description="Helical" evidence="1">
    <location>
        <begin position="68"/>
        <end position="92"/>
    </location>
</feature>
<reference evidence="2 3" key="1">
    <citation type="submission" date="2020-01" db="EMBL/GenBank/DDBJ databases">
        <title>Genome analysis of Anaerocolumna sp. CBA3638.</title>
        <authorList>
            <person name="Kim J."/>
            <person name="Roh S.W."/>
        </authorList>
    </citation>
    <scope>NUCLEOTIDE SEQUENCE [LARGE SCALE GENOMIC DNA]</scope>
    <source>
        <strain evidence="2 3">CBA3638</strain>
    </source>
</reference>